<accession>A0A6L2J5F3</accession>
<name>A0A6L2J5F3_TANCI</name>
<organism evidence="2">
    <name type="scientific">Tanacetum cinerariifolium</name>
    <name type="common">Dalmatian daisy</name>
    <name type="synonym">Chrysanthemum cinerariifolium</name>
    <dbReference type="NCBI Taxonomy" id="118510"/>
    <lineage>
        <taxon>Eukaryota</taxon>
        <taxon>Viridiplantae</taxon>
        <taxon>Streptophyta</taxon>
        <taxon>Embryophyta</taxon>
        <taxon>Tracheophyta</taxon>
        <taxon>Spermatophyta</taxon>
        <taxon>Magnoliopsida</taxon>
        <taxon>eudicotyledons</taxon>
        <taxon>Gunneridae</taxon>
        <taxon>Pentapetalae</taxon>
        <taxon>asterids</taxon>
        <taxon>campanulids</taxon>
        <taxon>Asterales</taxon>
        <taxon>Asteraceae</taxon>
        <taxon>Asteroideae</taxon>
        <taxon>Anthemideae</taxon>
        <taxon>Anthemidinae</taxon>
        <taxon>Tanacetum</taxon>
    </lineage>
</organism>
<protein>
    <submittedName>
        <fullName evidence="2">Uncharacterized protein</fullName>
    </submittedName>
</protein>
<reference evidence="2" key="1">
    <citation type="journal article" date="2019" name="Sci. Rep.">
        <title>Draft genome of Tanacetum cinerariifolium, the natural source of mosquito coil.</title>
        <authorList>
            <person name="Yamashiro T."/>
            <person name="Shiraishi A."/>
            <person name="Satake H."/>
            <person name="Nakayama K."/>
        </authorList>
    </citation>
    <scope>NUCLEOTIDE SEQUENCE</scope>
</reference>
<feature type="coiled-coil region" evidence="1">
    <location>
        <begin position="22"/>
        <end position="49"/>
    </location>
</feature>
<evidence type="ECO:0000256" key="1">
    <source>
        <dbReference type="SAM" id="Coils"/>
    </source>
</evidence>
<proteinExistence type="predicted"/>
<sequence length="278" mass="31209">MDETDGSGSISPIWLIVDDNVVMDMDATMDNLEERISNLENVFAYLKNKKMLKRKENKPNKDENITKFEVVAKLNGFTSKPEKVTTHKVVTKNVQTKPFPAKSPVPIRNFILGLAAAHTWACIDSRLGSRKSAMDNSFTIGSIEEADNVKILQSCNLAMSFGGSVGSDNQMSVLIDILDMLHPKGRLFKSRGCLLFVCRDDIGSREFTIYEMMKGCSVWTIRPLGLDHIKSYMGPSPIKQSEGTMDQNQAQVKLVMVWRQQEGRKASRGHFHKIAEVH</sequence>
<evidence type="ECO:0000313" key="2">
    <source>
        <dbReference type="EMBL" id="GEU32111.1"/>
    </source>
</evidence>
<dbReference type="EMBL" id="BKCJ010000321">
    <property type="protein sequence ID" value="GEU32111.1"/>
    <property type="molecule type" value="Genomic_DNA"/>
</dbReference>
<dbReference type="AlphaFoldDB" id="A0A6L2J5F3"/>
<gene>
    <name evidence="2" type="ORF">Tci_004089</name>
</gene>
<keyword evidence="1" id="KW-0175">Coiled coil</keyword>
<comment type="caution">
    <text evidence="2">The sequence shown here is derived from an EMBL/GenBank/DDBJ whole genome shotgun (WGS) entry which is preliminary data.</text>
</comment>